<evidence type="ECO:0000256" key="1">
    <source>
        <dbReference type="SAM" id="Phobius"/>
    </source>
</evidence>
<evidence type="ECO:0000313" key="2">
    <source>
        <dbReference type="Proteomes" id="UP000887563"/>
    </source>
</evidence>
<dbReference type="AlphaFoldDB" id="A0A914LKA0"/>
<accession>A0A914LKA0</accession>
<keyword evidence="1" id="KW-0472">Membrane</keyword>
<name>A0A914LKA0_MELIC</name>
<organism evidence="2 3">
    <name type="scientific">Meloidogyne incognita</name>
    <name type="common">Southern root-knot nematode worm</name>
    <name type="synonym">Oxyuris incognita</name>
    <dbReference type="NCBI Taxonomy" id="6306"/>
    <lineage>
        <taxon>Eukaryota</taxon>
        <taxon>Metazoa</taxon>
        <taxon>Ecdysozoa</taxon>
        <taxon>Nematoda</taxon>
        <taxon>Chromadorea</taxon>
        <taxon>Rhabditida</taxon>
        <taxon>Tylenchina</taxon>
        <taxon>Tylenchomorpha</taxon>
        <taxon>Tylenchoidea</taxon>
        <taxon>Meloidogynidae</taxon>
        <taxon>Meloidogyninae</taxon>
        <taxon>Meloidogyne</taxon>
        <taxon>Meloidogyne incognita group</taxon>
    </lineage>
</organism>
<feature type="transmembrane region" description="Helical" evidence="1">
    <location>
        <begin position="26"/>
        <end position="46"/>
    </location>
</feature>
<proteinExistence type="predicted"/>
<dbReference type="WBParaSite" id="Minc3s00586g14700">
    <property type="protein sequence ID" value="Minc3s00586g14700"/>
    <property type="gene ID" value="Minc3s00586g14700"/>
</dbReference>
<dbReference type="Proteomes" id="UP000887563">
    <property type="component" value="Unplaced"/>
</dbReference>
<reference evidence="3" key="1">
    <citation type="submission" date="2022-11" db="UniProtKB">
        <authorList>
            <consortium name="WormBaseParasite"/>
        </authorList>
    </citation>
    <scope>IDENTIFICATION</scope>
</reference>
<sequence>MYLSPTVTSQASGYSSLKRQLVKLKYVLLAIMGLPASVTVVLLIIVCLPNPTTSLLSCPRTASAAMVSSSSREHSVDDFLVQGPVSRSIGRRQRMSM</sequence>
<protein>
    <submittedName>
        <fullName evidence="3">Uncharacterized protein</fullName>
    </submittedName>
</protein>
<keyword evidence="1" id="KW-1133">Transmembrane helix</keyword>
<keyword evidence="1" id="KW-0812">Transmembrane</keyword>
<keyword evidence="2" id="KW-1185">Reference proteome</keyword>
<evidence type="ECO:0000313" key="3">
    <source>
        <dbReference type="WBParaSite" id="Minc3s00586g14700"/>
    </source>
</evidence>